<organism evidence="1 2">
    <name type="scientific">Salix brachista</name>
    <dbReference type="NCBI Taxonomy" id="2182728"/>
    <lineage>
        <taxon>Eukaryota</taxon>
        <taxon>Viridiplantae</taxon>
        <taxon>Streptophyta</taxon>
        <taxon>Embryophyta</taxon>
        <taxon>Tracheophyta</taxon>
        <taxon>Spermatophyta</taxon>
        <taxon>Magnoliopsida</taxon>
        <taxon>eudicotyledons</taxon>
        <taxon>Gunneridae</taxon>
        <taxon>Pentapetalae</taxon>
        <taxon>rosids</taxon>
        <taxon>fabids</taxon>
        <taxon>Malpighiales</taxon>
        <taxon>Salicaceae</taxon>
        <taxon>Saliceae</taxon>
        <taxon>Salix</taxon>
    </lineage>
</organism>
<accession>A0A5N5J9A8</accession>
<dbReference type="GO" id="GO:0006406">
    <property type="term" value="P:mRNA export from nucleus"/>
    <property type="evidence" value="ECO:0007669"/>
    <property type="project" value="InterPro"/>
</dbReference>
<dbReference type="InterPro" id="IPR040007">
    <property type="entry name" value="Tho2"/>
</dbReference>
<reference evidence="2" key="1">
    <citation type="journal article" date="2019" name="Gigascience">
        <title>De novo genome assembly of the endangered Acer yangbiense, a plant species with extremely small populations endemic to Yunnan Province, China.</title>
        <authorList>
            <person name="Yang J."/>
            <person name="Wariss H.M."/>
            <person name="Tao L."/>
            <person name="Zhang R."/>
            <person name="Yun Q."/>
            <person name="Hollingsworth P."/>
            <person name="Dao Z."/>
            <person name="Luo G."/>
            <person name="Guo H."/>
            <person name="Ma Y."/>
            <person name="Sun W."/>
        </authorList>
    </citation>
    <scope>NUCLEOTIDE SEQUENCE [LARGE SCALE GENOMIC DNA]</scope>
    <source>
        <strain evidence="2">cv. br00</strain>
    </source>
</reference>
<dbReference type="PANTHER" id="PTHR21597:SF0">
    <property type="entry name" value="THO COMPLEX SUBUNIT 2"/>
    <property type="match status" value="1"/>
</dbReference>
<dbReference type="PANTHER" id="PTHR21597">
    <property type="entry name" value="THO2 PROTEIN"/>
    <property type="match status" value="1"/>
</dbReference>
<sequence>MWKKYTLMFTTSFESSRSVLFCCEAYLDLNPICSMEPFKGKSNSVKHLEICQSFEGCLAIQAVKVSIQGDARLSYFLSAARKDLVNANEVSLLPLYILAIGPWRDALEDRGTRGGRGHMIWLTMRLISKIMRSDFGDVDLAASASSSMMMKYYFSMKFNWCKKYPLMELRGRFQYLVNQLKRGQGIELVLLQELVHQMANVQYTENLTEEQRNSSVPSYFFWSDME</sequence>
<name>A0A5N5J9A8_9ROSI</name>
<evidence type="ECO:0000313" key="1">
    <source>
        <dbReference type="EMBL" id="KAB5514145.1"/>
    </source>
</evidence>
<dbReference type="GO" id="GO:0006397">
    <property type="term" value="P:mRNA processing"/>
    <property type="evidence" value="ECO:0007669"/>
    <property type="project" value="InterPro"/>
</dbReference>
<gene>
    <name evidence="1" type="ORF">DKX38_028051</name>
</gene>
<evidence type="ECO:0000313" key="2">
    <source>
        <dbReference type="Proteomes" id="UP000326939"/>
    </source>
</evidence>
<dbReference type="Proteomes" id="UP000326939">
    <property type="component" value="Chromosome 18"/>
</dbReference>
<protein>
    <submittedName>
        <fullName evidence="1">Uncharacterized protein</fullName>
    </submittedName>
</protein>
<keyword evidence="2" id="KW-1185">Reference proteome</keyword>
<dbReference type="GO" id="GO:0000445">
    <property type="term" value="C:THO complex part of transcription export complex"/>
    <property type="evidence" value="ECO:0007669"/>
    <property type="project" value="TreeGrafter"/>
</dbReference>
<dbReference type="AlphaFoldDB" id="A0A5N5J9A8"/>
<dbReference type="EMBL" id="VDCV01000018">
    <property type="protein sequence ID" value="KAB5514145.1"/>
    <property type="molecule type" value="Genomic_DNA"/>
</dbReference>
<proteinExistence type="predicted"/>
<comment type="caution">
    <text evidence="1">The sequence shown here is derived from an EMBL/GenBank/DDBJ whole genome shotgun (WGS) entry which is preliminary data.</text>
</comment>
<dbReference type="GO" id="GO:0003729">
    <property type="term" value="F:mRNA binding"/>
    <property type="evidence" value="ECO:0007669"/>
    <property type="project" value="TreeGrafter"/>
</dbReference>